<dbReference type="OrthoDB" id="10495225at2759"/>
<gene>
    <name evidence="1" type="ORF">BWQ96_01304</name>
</gene>
<evidence type="ECO:0000313" key="1">
    <source>
        <dbReference type="EMBL" id="PXF48962.1"/>
    </source>
</evidence>
<dbReference type="Proteomes" id="UP000247409">
    <property type="component" value="Unassembled WGS sequence"/>
</dbReference>
<organism evidence="1 2">
    <name type="scientific">Gracilariopsis chorda</name>
    <dbReference type="NCBI Taxonomy" id="448386"/>
    <lineage>
        <taxon>Eukaryota</taxon>
        <taxon>Rhodophyta</taxon>
        <taxon>Florideophyceae</taxon>
        <taxon>Rhodymeniophycidae</taxon>
        <taxon>Gracilariales</taxon>
        <taxon>Gracilariaceae</taxon>
        <taxon>Gracilariopsis</taxon>
    </lineage>
</organism>
<evidence type="ECO:0000313" key="2">
    <source>
        <dbReference type="Proteomes" id="UP000247409"/>
    </source>
</evidence>
<reference evidence="1 2" key="1">
    <citation type="journal article" date="2018" name="Mol. Biol. Evol.">
        <title>Analysis of the draft genome of the red seaweed Gracilariopsis chorda provides insights into genome size evolution in Rhodophyta.</title>
        <authorList>
            <person name="Lee J."/>
            <person name="Yang E.C."/>
            <person name="Graf L."/>
            <person name="Yang J.H."/>
            <person name="Qiu H."/>
            <person name="Zel Zion U."/>
            <person name="Chan C.X."/>
            <person name="Stephens T.G."/>
            <person name="Weber A.P.M."/>
            <person name="Boo G.H."/>
            <person name="Boo S.M."/>
            <person name="Kim K.M."/>
            <person name="Shin Y."/>
            <person name="Jung M."/>
            <person name="Lee S.J."/>
            <person name="Yim H.S."/>
            <person name="Lee J.H."/>
            <person name="Bhattacharya D."/>
            <person name="Yoon H.S."/>
        </authorList>
    </citation>
    <scope>NUCLEOTIDE SEQUENCE [LARGE SCALE GENOMIC DNA]</scope>
    <source>
        <strain evidence="1 2">SKKU-2015</strain>
        <tissue evidence="1">Whole body</tissue>
    </source>
</reference>
<sequence length="151" mass="17216">MAMRHRTGDVCGYCKRSWSTDSCKCEEVRGLRTESLSSLLSNPVEFPDEKRRHSCVFVYLPYQRWAGVDVADAGQFSEACMPPWEGWYAAWLDPQPVDVGRTRPPWSEFDVIMTKVHFFDGTYLDGYLDSSGQLIVTVPGPRPREEGIMTN</sequence>
<comment type="caution">
    <text evidence="1">The sequence shown here is derived from an EMBL/GenBank/DDBJ whole genome shotgun (WGS) entry which is preliminary data.</text>
</comment>
<dbReference type="AlphaFoldDB" id="A0A2V3J4B0"/>
<protein>
    <submittedName>
        <fullName evidence="1">Uncharacterized protein</fullName>
    </submittedName>
</protein>
<accession>A0A2V3J4B0</accession>
<name>A0A2V3J4B0_9FLOR</name>
<proteinExistence type="predicted"/>
<keyword evidence="2" id="KW-1185">Reference proteome</keyword>
<dbReference type="EMBL" id="NBIV01000010">
    <property type="protein sequence ID" value="PXF48962.1"/>
    <property type="molecule type" value="Genomic_DNA"/>
</dbReference>